<evidence type="ECO:0000313" key="2">
    <source>
        <dbReference type="EMBL" id="PNI94810.1"/>
    </source>
</evidence>
<name>A0A2J8QEV4_PANTR</name>
<organism evidence="2 3">
    <name type="scientific">Pan troglodytes</name>
    <name type="common">Chimpanzee</name>
    <dbReference type="NCBI Taxonomy" id="9598"/>
    <lineage>
        <taxon>Eukaryota</taxon>
        <taxon>Metazoa</taxon>
        <taxon>Chordata</taxon>
        <taxon>Craniata</taxon>
        <taxon>Vertebrata</taxon>
        <taxon>Euteleostomi</taxon>
        <taxon>Mammalia</taxon>
        <taxon>Eutheria</taxon>
        <taxon>Euarchontoglires</taxon>
        <taxon>Primates</taxon>
        <taxon>Haplorrhini</taxon>
        <taxon>Catarrhini</taxon>
        <taxon>Hominidae</taxon>
        <taxon>Pan</taxon>
    </lineage>
</organism>
<protein>
    <submittedName>
        <fullName evidence="2">DPF1 isoform 6</fullName>
    </submittedName>
</protein>
<evidence type="ECO:0000313" key="3">
    <source>
        <dbReference type="Proteomes" id="UP000236370"/>
    </source>
</evidence>
<comment type="caution">
    <text evidence="2">The sequence shown here is derived from an EMBL/GenBank/DDBJ whole genome shotgun (WGS) entry which is preliminary data.</text>
</comment>
<proteinExistence type="predicted"/>
<dbReference type="EMBL" id="NBAG03000039">
    <property type="protein sequence ID" value="PNI94810.1"/>
    <property type="molecule type" value="Genomic_DNA"/>
</dbReference>
<gene>
    <name evidence="2" type="ORF">CK820_G0030345</name>
</gene>
<reference evidence="2 3" key="1">
    <citation type="submission" date="2017-12" db="EMBL/GenBank/DDBJ databases">
        <title>High-resolution comparative analysis of great ape genomes.</title>
        <authorList>
            <person name="Pollen A."/>
            <person name="Hastie A."/>
            <person name="Hormozdiari F."/>
            <person name="Dougherty M."/>
            <person name="Liu R."/>
            <person name="Chaisson M."/>
            <person name="Hoppe E."/>
            <person name="Hill C."/>
            <person name="Pang A."/>
            <person name="Hillier L."/>
            <person name="Baker C."/>
            <person name="Armstrong J."/>
            <person name="Shendure J."/>
            <person name="Paten B."/>
            <person name="Wilson R."/>
            <person name="Chao H."/>
            <person name="Schneider V."/>
            <person name="Ventura M."/>
            <person name="Kronenberg Z."/>
            <person name="Murali S."/>
            <person name="Gordon D."/>
            <person name="Cantsilieris S."/>
            <person name="Munson K."/>
            <person name="Nelson B."/>
            <person name="Raja A."/>
            <person name="Underwood J."/>
            <person name="Diekhans M."/>
            <person name="Fiddes I."/>
            <person name="Haussler D."/>
            <person name="Eichler E."/>
        </authorList>
    </citation>
    <scope>NUCLEOTIDE SEQUENCE [LARGE SCALE GENOMIC DNA]</scope>
    <source>
        <strain evidence="2">Yerkes chimp pedigree #C0471</strain>
    </source>
</reference>
<evidence type="ECO:0000256" key="1">
    <source>
        <dbReference type="SAM" id="MobiDB-lite"/>
    </source>
</evidence>
<accession>A0A2J8QEV4</accession>
<sequence length="100" mass="11007">MATAIQNPLKSRGLLPRGHRALPQLQRAPVRRAQPATALPRLADRRGPEQLLHLDGEDPPRAGFGPGTDLHVPRPLLEEETETQHPGGPQTQALRVQDRL</sequence>
<dbReference type="AlphaFoldDB" id="A0A2J8QEV4"/>
<dbReference type="Proteomes" id="UP000236370">
    <property type="component" value="Unassembled WGS sequence"/>
</dbReference>
<feature type="compositionally biased region" description="Basic and acidic residues" evidence="1">
    <location>
        <begin position="42"/>
        <end position="60"/>
    </location>
</feature>
<feature type="region of interest" description="Disordered" evidence="1">
    <location>
        <begin position="1"/>
        <end position="100"/>
    </location>
</feature>